<keyword evidence="3" id="KW-1185">Reference proteome</keyword>
<proteinExistence type="predicted"/>
<dbReference type="Pfam" id="PF20068">
    <property type="entry name" value="Amphi-Trp"/>
    <property type="match status" value="1"/>
</dbReference>
<organism evidence="2 3">
    <name type="scientific">Amphibacillus indicireducens</name>
    <dbReference type="NCBI Taxonomy" id="1076330"/>
    <lineage>
        <taxon>Bacteria</taxon>
        <taxon>Bacillati</taxon>
        <taxon>Bacillota</taxon>
        <taxon>Bacilli</taxon>
        <taxon>Bacillales</taxon>
        <taxon>Bacillaceae</taxon>
        <taxon>Amphibacillus</taxon>
    </lineage>
</organism>
<name>A0ABP7V7A3_9BACI</name>
<comment type="caution">
    <text evidence="2">The sequence shown here is derived from an EMBL/GenBank/DDBJ whole genome shotgun (WGS) entry which is preliminary data.</text>
</comment>
<protein>
    <recommendedName>
        <fullName evidence="1">Amphi-Trp domain-containing protein</fullName>
    </recommendedName>
</protein>
<gene>
    <name evidence="2" type="ORF">GCM10022410_05100</name>
</gene>
<accession>A0ABP7V7A3</accession>
<feature type="domain" description="Amphi-Trp" evidence="1">
    <location>
        <begin position="5"/>
        <end position="89"/>
    </location>
</feature>
<dbReference type="RefSeq" id="WP_344910021.1">
    <property type="nucleotide sequence ID" value="NZ_BAABDL010000023.1"/>
</dbReference>
<dbReference type="EMBL" id="BAABDL010000023">
    <property type="protein sequence ID" value="GAA4061006.1"/>
    <property type="molecule type" value="Genomic_DNA"/>
</dbReference>
<dbReference type="NCBIfam" id="TIGR04354">
    <property type="entry name" value="amphi-Trp"/>
    <property type="match status" value="1"/>
</dbReference>
<evidence type="ECO:0000259" key="1">
    <source>
        <dbReference type="Pfam" id="PF20068"/>
    </source>
</evidence>
<reference evidence="3" key="1">
    <citation type="journal article" date="2019" name="Int. J. Syst. Evol. Microbiol.">
        <title>The Global Catalogue of Microorganisms (GCM) 10K type strain sequencing project: providing services to taxonomists for standard genome sequencing and annotation.</title>
        <authorList>
            <consortium name="The Broad Institute Genomics Platform"/>
            <consortium name="The Broad Institute Genome Sequencing Center for Infectious Disease"/>
            <person name="Wu L."/>
            <person name="Ma J."/>
        </authorList>
    </citation>
    <scope>NUCLEOTIDE SEQUENCE [LARGE SCALE GENOMIC DNA]</scope>
    <source>
        <strain evidence="3">JCM 17250</strain>
    </source>
</reference>
<evidence type="ECO:0000313" key="3">
    <source>
        <dbReference type="Proteomes" id="UP001501734"/>
    </source>
</evidence>
<dbReference type="Proteomes" id="UP001501734">
    <property type="component" value="Unassembled WGS sequence"/>
</dbReference>
<evidence type="ECO:0000313" key="2">
    <source>
        <dbReference type="EMBL" id="GAA4061006.1"/>
    </source>
</evidence>
<dbReference type="InterPro" id="IPR027598">
    <property type="entry name" value="Amphi-Trp_dom"/>
</dbReference>
<sequence length="90" mass="10295">MNGKQKQVLIDYESRLSRNELADFLETIASKIREEGSFTFVQPTGDVRIDFPEGLKVEVEYEIENGEHVFEIEIEWREGAAGSTGKMEIL</sequence>